<dbReference type="Proteomes" id="UP000308707">
    <property type="component" value="Unassembled WGS sequence"/>
</dbReference>
<evidence type="ECO:0008006" key="4">
    <source>
        <dbReference type="Google" id="ProtNLM"/>
    </source>
</evidence>
<reference evidence="2 3" key="1">
    <citation type="submission" date="2019-04" db="EMBL/GenBank/DDBJ databases">
        <title>Reference strain of H23.</title>
        <authorList>
            <person name="Luo X."/>
        </authorList>
    </citation>
    <scope>NUCLEOTIDE SEQUENCE [LARGE SCALE GENOMIC DNA]</scope>
    <source>
        <strain evidence="2 3">H23</strain>
    </source>
</reference>
<keyword evidence="3" id="KW-1185">Reference proteome</keyword>
<keyword evidence="1" id="KW-0732">Signal</keyword>
<dbReference type="RefSeq" id="WP_137266788.1">
    <property type="nucleotide sequence ID" value="NZ_SZUA01000002.1"/>
</dbReference>
<feature type="chain" id="PRO_5020905661" description="PepSY domain-containing protein" evidence="1">
    <location>
        <begin position="24"/>
        <end position="115"/>
    </location>
</feature>
<protein>
    <recommendedName>
        <fullName evidence="4">PepSY domain-containing protein</fullName>
    </recommendedName>
</protein>
<accession>A0A4U5JPN1</accession>
<proteinExistence type="predicted"/>
<organism evidence="2 3">
    <name type="scientific">Luteimonas gilva</name>
    <dbReference type="NCBI Taxonomy" id="2572684"/>
    <lineage>
        <taxon>Bacteria</taxon>
        <taxon>Pseudomonadati</taxon>
        <taxon>Pseudomonadota</taxon>
        <taxon>Gammaproteobacteria</taxon>
        <taxon>Lysobacterales</taxon>
        <taxon>Lysobacteraceae</taxon>
        <taxon>Luteimonas</taxon>
    </lineage>
</organism>
<sequence length="115" mass="12200">MRSIASRALLPGLIIGTCFAANAAEAPNNAKEVRLTPFVLGAASSKAKPHVSPKNEQQALATKRYVENGIISMELPEDRTVYLVQVRNPDGSARIVEEMAGAPESKAPAATEAKE</sequence>
<evidence type="ECO:0000256" key="1">
    <source>
        <dbReference type="SAM" id="SignalP"/>
    </source>
</evidence>
<dbReference type="AlphaFoldDB" id="A0A4U5JPN1"/>
<dbReference type="EMBL" id="SZUA01000002">
    <property type="protein sequence ID" value="TKR30358.1"/>
    <property type="molecule type" value="Genomic_DNA"/>
</dbReference>
<evidence type="ECO:0000313" key="3">
    <source>
        <dbReference type="Proteomes" id="UP000308707"/>
    </source>
</evidence>
<feature type="signal peptide" evidence="1">
    <location>
        <begin position="1"/>
        <end position="23"/>
    </location>
</feature>
<gene>
    <name evidence="2" type="ORF">FCE95_09505</name>
</gene>
<comment type="caution">
    <text evidence="2">The sequence shown here is derived from an EMBL/GenBank/DDBJ whole genome shotgun (WGS) entry which is preliminary data.</text>
</comment>
<evidence type="ECO:0000313" key="2">
    <source>
        <dbReference type="EMBL" id="TKR30358.1"/>
    </source>
</evidence>
<name>A0A4U5JPN1_9GAMM</name>
<dbReference type="OrthoDB" id="10002600at2"/>